<proteinExistence type="predicted"/>
<reference evidence="2 3" key="1">
    <citation type="submission" date="2016-04" db="EMBL/GenBank/DDBJ databases">
        <title>Draft genome of Fonsecaea erecta CBS 125763.</title>
        <authorList>
            <person name="Weiss V.A."/>
            <person name="Vicente V.A."/>
            <person name="Raittz R.T."/>
            <person name="Moreno L.F."/>
            <person name="De Souza E.M."/>
            <person name="Pedrosa F.O."/>
            <person name="Steffens M.B."/>
            <person name="Faoro H."/>
            <person name="Tadra-Sfeir M.Z."/>
            <person name="Najafzadeh M.J."/>
            <person name="Felipe M.S."/>
            <person name="Teixeira M."/>
            <person name="Sun J."/>
            <person name="Xi L."/>
            <person name="Gomes R."/>
            <person name="De Azevedo C.M."/>
            <person name="Salgado C.G."/>
            <person name="Da Silva M.B."/>
            <person name="Nascimento M.F."/>
            <person name="Queiroz-Telles F."/>
            <person name="Attili D.S."/>
            <person name="Gorbushina A."/>
        </authorList>
    </citation>
    <scope>NUCLEOTIDE SEQUENCE [LARGE SCALE GENOMIC DNA]</scope>
    <source>
        <strain evidence="2 3">CBS 125763</strain>
    </source>
</reference>
<dbReference type="AlphaFoldDB" id="A0A178Z2J2"/>
<dbReference type="RefSeq" id="XP_018687359.1">
    <property type="nucleotide sequence ID" value="XM_018843257.1"/>
</dbReference>
<feature type="region of interest" description="Disordered" evidence="1">
    <location>
        <begin position="412"/>
        <end position="442"/>
    </location>
</feature>
<sequence length="442" mass="47543">MSQNDNTNTTPVARGKGKAAQQTNAEGTNADADDKWINAVFPHLADTEPPDHQQPADSRPSSPRERSRTPLYEWEKVEIRLAMFKTRLYRRDEWARPRRDPFEVPPNSPHITPSPSPPETAQWLAERMRTGEWPNMQHWRDNHSWGPTQVADTGSQHATQARSLDNTSDADAEMQDTLGADSPGITSGSDADMQDALRANSPDYASDSDIESQNAHRASSQANSPDSVVESQNAQPANTQVNAPVAAAESQTPQPANNQLTTPGAAAQGTTTTPATDLQVTPARGRRLGRTAGTSSSSATGAPQTPVLVVGNRQLAPAVTGARSRSILDMPGSDVPYVRNRIHPEQILSRRLSYINAILIQSRGVAPTQPCDSCRAGRLAPFTSCRHLPDHFGGACANCKWRDLGKRCSLNPQASVASTSTTTAEQPDDGNDGDAEQAAADN</sequence>
<dbReference type="Proteomes" id="UP000078343">
    <property type="component" value="Unassembled WGS sequence"/>
</dbReference>
<protein>
    <submittedName>
        <fullName evidence="2">Uncharacterized protein</fullName>
    </submittedName>
</protein>
<feature type="compositionally biased region" description="Low complexity" evidence="1">
    <location>
        <begin position="414"/>
        <end position="424"/>
    </location>
</feature>
<feature type="compositionally biased region" description="Acidic residues" evidence="1">
    <location>
        <begin position="426"/>
        <end position="435"/>
    </location>
</feature>
<dbReference type="Pfam" id="PF12511">
    <property type="entry name" value="DUF3716"/>
    <property type="match status" value="1"/>
</dbReference>
<dbReference type="OrthoDB" id="4188061at2759"/>
<gene>
    <name evidence="2" type="ORF">AYL99_11752</name>
</gene>
<dbReference type="GeneID" id="30015920"/>
<organism evidence="2 3">
    <name type="scientific">Fonsecaea erecta</name>
    <dbReference type="NCBI Taxonomy" id="1367422"/>
    <lineage>
        <taxon>Eukaryota</taxon>
        <taxon>Fungi</taxon>
        <taxon>Dikarya</taxon>
        <taxon>Ascomycota</taxon>
        <taxon>Pezizomycotina</taxon>
        <taxon>Eurotiomycetes</taxon>
        <taxon>Chaetothyriomycetidae</taxon>
        <taxon>Chaetothyriales</taxon>
        <taxon>Herpotrichiellaceae</taxon>
        <taxon>Fonsecaea</taxon>
    </lineage>
</organism>
<feature type="region of interest" description="Disordered" evidence="1">
    <location>
        <begin position="136"/>
        <end position="305"/>
    </location>
</feature>
<evidence type="ECO:0000313" key="3">
    <source>
        <dbReference type="Proteomes" id="UP000078343"/>
    </source>
</evidence>
<feature type="compositionally biased region" description="Polar residues" evidence="1">
    <location>
        <begin position="249"/>
        <end position="260"/>
    </location>
</feature>
<feature type="compositionally biased region" description="Pro residues" evidence="1">
    <location>
        <begin position="103"/>
        <end position="118"/>
    </location>
</feature>
<dbReference type="STRING" id="1367422.A0A178Z2J2"/>
<feature type="compositionally biased region" description="Low complexity" evidence="1">
    <location>
        <begin position="290"/>
        <end position="302"/>
    </location>
</feature>
<feature type="region of interest" description="Disordered" evidence="1">
    <location>
        <begin position="1"/>
        <end position="68"/>
    </location>
</feature>
<feature type="compositionally biased region" description="Low complexity" evidence="1">
    <location>
        <begin position="261"/>
        <end position="276"/>
    </location>
</feature>
<feature type="compositionally biased region" description="Polar residues" evidence="1">
    <location>
        <begin position="1"/>
        <end position="11"/>
    </location>
</feature>
<dbReference type="InterPro" id="IPR022190">
    <property type="entry name" value="DUF3716"/>
</dbReference>
<comment type="caution">
    <text evidence="2">The sequence shown here is derived from an EMBL/GenBank/DDBJ whole genome shotgun (WGS) entry which is preliminary data.</text>
</comment>
<feature type="compositionally biased region" description="Polar residues" evidence="1">
    <location>
        <begin position="145"/>
        <end position="167"/>
    </location>
</feature>
<feature type="region of interest" description="Disordered" evidence="1">
    <location>
        <begin position="98"/>
        <end position="121"/>
    </location>
</feature>
<keyword evidence="3" id="KW-1185">Reference proteome</keyword>
<feature type="compositionally biased region" description="Polar residues" evidence="1">
    <location>
        <begin position="211"/>
        <end position="242"/>
    </location>
</feature>
<evidence type="ECO:0000313" key="2">
    <source>
        <dbReference type="EMBL" id="OAP53992.1"/>
    </source>
</evidence>
<dbReference type="EMBL" id="LVYI01000016">
    <property type="protein sequence ID" value="OAP53992.1"/>
    <property type="molecule type" value="Genomic_DNA"/>
</dbReference>
<evidence type="ECO:0000256" key="1">
    <source>
        <dbReference type="SAM" id="MobiDB-lite"/>
    </source>
</evidence>
<accession>A0A178Z2J2</accession>
<name>A0A178Z2J2_9EURO</name>